<dbReference type="GO" id="GO:0016020">
    <property type="term" value="C:membrane"/>
    <property type="evidence" value="ECO:0007669"/>
    <property type="project" value="UniProtKB-SubCell"/>
</dbReference>
<evidence type="ECO:0000256" key="1">
    <source>
        <dbReference type="ARBA" id="ARBA00004370"/>
    </source>
</evidence>
<dbReference type="SUPFAM" id="SSF51306">
    <property type="entry name" value="LexA/Signal peptidase"/>
    <property type="match status" value="1"/>
</dbReference>
<keyword evidence="2" id="KW-0378">Hydrolase</keyword>
<dbReference type="OrthoDB" id="541652at2"/>
<dbReference type="CDD" id="cd06530">
    <property type="entry name" value="S26_SPase_I"/>
    <property type="match status" value="1"/>
</dbReference>
<accession>A0A1Z4LQA9</accession>
<dbReference type="InterPro" id="IPR036286">
    <property type="entry name" value="LexA/Signal_pep-like_sf"/>
</dbReference>
<proteinExistence type="predicted"/>
<dbReference type="PANTHER" id="PTHR12383:SF16">
    <property type="entry name" value="MITOCHONDRIAL INNER MEMBRANE PROTEASE SUBUNIT 1"/>
    <property type="match status" value="1"/>
</dbReference>
<dbReference type="GO" id="GO:0006465">
    <property type="term" value="P:signal peptide processing"/>
    <property type="evidence" value="ECO:0007669"/>
    <property type="project" value="InterPro"/>
</dbReference>
<dbReference type="AlphaFoldDB" id="A0A1Z4LQA9"/>
<sequence length="114" mass="12890">MNEEFRTLIKLLQLLVGMQKRMRVSGSSMLPELQPGEEILFDPRAYRRKLPQVGDIVVARHPYQPIQIIKRVAVILEDGSCFLIGDNTSSSTDSRSYGFIPLNKILGKVTSKFP</sequence>
<reference evidence="5 6" key="1">
    <citation type="submission" date="2017-06" db="EMBL/GenBank/DDBJ databases">
        <title>Genome sequencing of cyanobaciteial culture collection at National Institute for Environmental Studies (NIES).</title>
        <authorList>
            <person name="Hirose Y."/>
            <person name="Shimura Y."/>
            <person name="Fujisawa T."/>
            <person name="Nakamura Y."/>
            <person name="Kawachi M."/>
        </authorList>
    </citation>
    <scope>NUCLEOTIDE SEQUENCE [LARGE SCALE GENOMIC DNA]</scope>
    <source>
        <strain evidence="5 6">NIES-267</strain>
    </source>
</reference>
<organism evidence="5 6">
    <name type="scientific">Calothrix parasitica NIES-267</name>
    <dbReference type="NCBI Taxonomy" id="1973488"/>
    <lineage>
        <taxon>Bacteria</taxon>
        <taxon>Bacillati</taxon>
        <taxon>Cyanobacteriota</taxon>
        <taxon>Cyanophyceae</taxon>
        <taxon>Nostocales</taxon>
        <taxon>Calotrichaceae</taxon>
        <taxon>Calothrix</taxon>
    </lineage>
</organism>
<dbReference type="Proteomes" id="UP000218418">
    <property type="component" value="Chromosome"/>
</dbReference>
<evidence type="ECO:0000256" key="3">
    <source>
        <dbReference type="ARBA" id="ARBA00023136"/>
    </source>
</evidence>
<dbReference type="InterPro" id="IPR014124">
    <property type="entry name" value="Pept_S26A_Sod_Ni_maturase"/>
</dbReference>
<feature type="domain" description="Peptidase S26" evidence="4">
    <location>
        <begin position="17"/>
        <end position="73"/>
    </location>
</feature>
<dbReference type="Gene3D" id="2.10.109.10">
    <property type="entry name" value="Umud Fragment, subunit A"/>
    <property type="match status" value="1"/>
</dbReference>
<keyword evidence="3" id="KW-0472">Membrane</keyword>
<keyword evidence="6" id="KW-1185">Reference proteome</keyword>
<dbReference type="NCBIfam" id="TIGR02754">
    <property type="entry name" value="sod_Ni_protease"/>
    <property type="match status" value="1"/>
</dbReference>
<name>A0A1Z4LQA9_9CYAN</name>
<dbReference type="Pfam" id="PF10502">
    <property type="entry name" value="Peptidase_S26"/>
    <property type="match status" value="2"/>
</dbReference>
<protein>
    <recommendedName>
        <fullName evidence="4">Peptidase S26 domain-containing protein</fullName>
    </recommendedName>
</protein>
<dbReference type="PANTHER" id="PTHR12383">
    <property type="entry name" value="PROTEASE FAMILY S26 MITOCHONDRIAL INNER MEMBRANE PROTEASE-RELATED"/>
    <property type="match status" value="1"/>
</dbReference>
<evidence type="ECO:0000256" key="2">
    <source>
        <dbReference type="ARBA" id="ARBA00022801"/>
    </source>
</evidence>
<feature type="domain" description="Peptidase S26" evidence="4">
    <location>
        <begin position="77"/>
        <end position="110"/>
    </location>
</feature>
<dbReference type="InterPro" id="IPR052064">
    <property type="entry name" value="Mito_IMP1_subunit"/>
</dbReference>
<dbReference type="EMBL" id="AP018227">
    <property type="protein sequence ID" value="BAY83371.1"/>
    <property type="molecule type" value="Genomic_DNA"/>
</dbReference>
<evidence type="ECO:0000313" key="5">
    <source>
        <dbReference type="EMBL" id="BAY83371.1"/>
    </source>
</evidence>
<comment type="subcellular location">
    <subcellularLocation>
        <location evidence="1">Membrane</location>
    </subcellularLocation>
</comment>
<evidence type="ECO:0000259" key="4">
    <source>
        <dbReference type="Pfam" id="PF10502"/>
    </source>
</evidence>
<gene>
    <name evidence="5" type="ORF">NIES267_28590</name>
</gene>
<dbReference type="GO" id="GO:0004252">
    <property type="term" value="F:serine-type endopeptidase activity"/>
    <property type="evidence" value="ECO:0007669"/>
    <property type="project" value="InterPro"/>
</dbReference>
<evidence type="ECO:0000313" key="6">
    <source>
        <dbReference type="Proteomes" id="UP000218418"/>
    </source>
</evidence>
<dbReference type="InterPro" id="IPR019533">
    <property type="entry name" value="Peptidase_S26"/>
</dbReference>